<dbReference type="GO" id="GO:0016020">
    <property type="term" value="C:membrane"/>
    <property type="evidence" value="ECO:0007669"/>
    <property type="project" value="UniProtKB-SubCell"/>
</dbReference>
<dbReference type="InterPro" id="IPR051434">
    <property type="entry name" value="DnaJ_C_subfamily_member5"/>
</dbReference>
<feature type="compositionally biased region" description="Polar residues" evidence="6">
    <location>
        <begin position="210"/>
        <end position="220"/>
    </location>
</feature>
<dbReference type="InterPro" id="IPR036869">
    <property type="entry name" value="J_dom_sf"/>
</dbReference>
<comment type="subcellular location">
    <subcellularLocation>
        <location evidence="1">Membrane</location>
        <topology evidence="1">Lipid-anchor</topology>
    </subcellularLocation>
</comment>
<evidence type="ECO:0000256" key="5">
    <source>
        <dbReference type="ARBA" id="ARBA00023288"/>
    </source>
</evidence>
<keyword evidence="3" id="KW-0564">Palmitate</keyword>
<dbReference type="Proteomes" id="UP000287033">
    <property type="component" value="Unassembled WGS sequence"/>
</dbReference>
<dbReference type="GO" id="GO:0005737">
    <property type="term" value="C:cytoplasm"/>
    <property type="evidence" value="ECO:0007669"/>
    <property type="project" value="UniProtKB-ARBA"/>
</dbReference>
<dbReference type="PANTHER" id="PTHR44027">
    <property type="entry name" value="DNAJ HOMOLOG SUBFAMILY C MEMBER 5 HOMOLOG"/>
    <property type="match status" value="1"/>
</dbReference>
<dbReference type="STRING" id="137246.A0A401RXH7"/>
<dbReference type="OrthoDB" id="445556at2759"/>
<proteinExistence type="predicted"/>
<keyword evidence="2 7" id="KW-0472">Membrane</keyword>
<comment type="caution">
    <text evidence="9">The sequence shown here is derived from an EMBL/GenBank/DDBJ whole genome shotgun (WGS) entry which is preliminary data.</text>
</comment>
<gene>
    <name evidence="9" type="ORF">chiPu_0001250</name>
</gene>
<dbReference type="OMA" id="KFLAYFC"/>
<feature type="domain" description="J" evidence="8">
    <location>
        <begin position="84"/>
        <end position="149"/>
    </location>
</feature>
<keyword evidence="4" id="KW-0143">Chaperone</keyword>
<evidence type="ECO:0000256" key="4">
    <source>
        <dbReference type="ARBA" id="ARBA00023186"/>
    </source>
</evidence>
<dbReference type="Gene3D" id="1.10.287.110">
    <property type="entry name" value="DnaJ domain"/>
    <property type="match status" value="1"/>
</dbReference>
<feature type="compositionally biased region" description="Polar residues" evidence="6">
    <location>
        <begin position="229"/>
        <end position="249"/>
    </location>
</feature>
<keyword evidence="7" id="KW-0812">Transmembrane</keyword>
<dbReference type="CDD" id="cd06257">
    <property type="entry name" value="DnaJ"/>
    <property type="match status" value="1"/>
</dbReference>
<evidence type="ECO:0000256" key="6">
    <source>
        <dbReference type="SAM" id="MobiDB-lite"/>
    </source>
</evidence>
<dbReference type="PRINTS" id="PR00625">
    <property type="entry name" value="JDOMAIN"/>
</dbReference>
<dbReference type="PROSITE" id="PS50076">
    <property type="entry name" value="DNAJ_2"/>
    <property type="match status" value="1"/>
</dbReference>
<feature type="region of interest" description="Disordered" evidence="6">
    <location>
        <begin position="210"/>
        <end position="249"/>
    </location>
</feature>
<evidence type="ECO:0000256" key="2">
    <source>
        <dbReference type="ARBA" id="ARBA00023136"/>
    </source>
</evidence>
<evidence type="ECO:0000259" key="8">
    <source>
        <dbReference type="PROSITE" id="PS50076"/>
    </source>
</evidence>
<evidence type="ECO:0000313" key="10">
    <source>
        <dbReference type="Proteomes" id="UP000287033"/>
    </source>
</evidence>
<dbReference type="SUPFAM" id="SSF46565">
    <property type="entry name" value="Chaperone J-domain"/>
    <property type="match status" value="1"/>
</dbReference>
<evidence type="ECO:0000313" key="9">
    <source>
        <dbReference type="EMBL" id="GCC22860.1"/>
    </source>
</evidence>
<reference evidence="9 10" key="1">
    <citation type="journal article" date="2018" name="Nat. Ecol. Evol.">
        <title>Shark genomes provide insights into elasmobranch evolution and the origin of vertebrates.</title>
        <authorList>
            <person name="Hara Y"/>
            <person name="Yamaguchi K"/>
            <person name="Onimaru K"/>
            <person name="Kadota M"/>
            <person name="Koyanagi M"/>
            <person name="Keeley SD"/>
            <person name="Tatsumi K"/>
            <person name="Tanaka K"/>
            <person name="Motone F"/>
            <person name="Kageyama Y"/>
            <person name="Nozu R"/>
            <person name="Adachi N"/>
            <person name="Nishimura O"/>
            <person name="Nakagawa R"/>
            <person name="Tanegashima C"/>
            <person name="Kiyatake I"/>
            <person name="Matsumoto R"/>
            <person name="Murakumo K"/>
            <person name="Nishida K"/>
            <person name="Terakita A"/>
            <person name="Kuratani S"/>
            <person name="Sato K"/>
            <person name="Hyodo S Kuraku.S."/>
        </authorList>
    </citation>
    <scope>NUCLEOTIDE SEQUENCE [LARGE SCALE GENOMIC DNA]</scope>
</reference>
<dbReference type="EMBL" id="BEZZ01000018">
    <property type="protein sequence ID" value="GCC22860.1"/>
    <property type="molecule type" value="Genomic_DNA"/>
</dbReference>
<sequence>MAEVPRSLLRRFSVTNVSLPASTRRYAITSTAARHRHVPYAAFRPILNCVDSEFRHLSNWQGVAQDEAIMANRRERANSTSGETLYRILHLPRKSTPEEVKAAYRKLALRYHPDKNLDDPTAAELFKEINRANTILSDEKKKRIYDSYGSVGLQMASMLGEDGENILASKNNCCIKFLAYFCTIITCCCCCLCCCFCCGKCLPKADQTNESSGDIPTDESNPILDQPYTIYSENSPLNQECDSSYNAVK</sequence>
<dbReference type="PANTHER" id="PTHR44027:SF7">
    <property type="entry name" value="DNAJ HOMOLOG SUBFAMILY C MEMBER 5 HOMOLOG"/>
    <property type="match status" value="1"/>
</dbReference>
<protein>
    <recommendedName>
        <fullName evidence="8">J domain-containing protein</fullName>
    </recommendedName>
</protein>
<dbReference type="Pfam" id="PF00226">
    <property type="entry name" value="DnaJ"/>
    <property type="match status" value="1"/>
</dbReference>
<dbReference type="InterPro" id="IPR001623">
    <property type="entry name" value="DnaJ_domain"/>
</dbReference>
<keyword evidence="5" id="KW-0449">Lipoprotein</keyword>
<accession>A0A401RXH7</accession>
<name>A0A401RXH7_CHIPU</name>
<evidence type="ECO:0000256" key="3">
    <source>
        <dbReference type="ARBA" id="ARBA00023139"/>
    </source>
</evidence>
<keyword evidence="10" id="KW-1185">Reference proteome</keyword>
<organism evidence="9 10">
    <name type="scientific">Chiloscyllium punctatum</name>
    <name type="common">Brownbanded bambooshark</name>
    <name type="synonym">Hemiscyllium punctatum</name>
    <dbReference type="NCBI Taxonomy" id="137246"/>
    <lineage>
        <taxon>Eukaryota</taxon>
        <taxon>Metazoa</taxon>
        <taxon>Chordata</taxon>
        <taxon>Craniata</taxon>
        <taxon>Vertebrata</taxon>
        <taxon>Chondrichthyes</taxon>
        <taxon>Elasmobranchii</taxon>
        <taxon>Galeomorphii</taxon>
        <taxon>Galeoidea</taxon>
        <taxon>Orectolobiformes</taxon>
        <taxon>Hemiscylliidae</taxon>
        <taxon>Chiloscyllium</taxon>
    </lineage>
</organism>
<dbReference type="SMART" id="SM00271">
    <property type="entry name" value="DnaJ"/>
    <property type="match status" value="1"/>
</dbReference>
<feature type="transmembrane region" description="Helical" evidence="7">
    <location>
        <begin position="177"/>
        <end position="199"/>
    </location>
</feature>
<evidence type="ECO:0000256" key="7">
    <source>
        <dbReference type="SAM" id="Phobius"/>
    </source>
</evidence>
<dbReference type="AlphaFoldDB" id="A0A401RXH7"/>
<evidence type="ECO:0000256" key="1">
    <source>
        <dbReference type="ARBA" id="ARBA00004635"/>
    </source>
</evidence>
<keyword evidence="7" id="KW-1133">Transmembrane helix</keyword>